<dbReference type="CDD" id="cd07385">
    <property type="entry name" value="MPP_YkuE_C"/>
    <property type="match status" value="1"/>
</dbReference>
<evidence type="ECO:0000313" key="5">
    <source>
        <dbReference type="EMBL" id="MBO8471915.1"/>
    </source>
</evidence>
<keyword evidence="3" id="KW-0472">Membrane</keyword>
<evidence type="ECO:0000256" key="1">
    <source>
        <dbReference type="ARBA" id="ARBA00022723"/>
    </source>
</evidence>
<reference evidence="5" key="2">
    <citation type="journal article" date="2021" name="PeerJ">
        <title>Extensive microbial diversity within the chicken gut microbiome revealed by metagenomics and culture.</title>
        <authorList>
            <person name="Gilroy R."/>
            <person name="Ravi A."/>
            <person name="Getino M."/>
            <person name="Pursley I."/>
            <person name="Horton D.L."/>
            <person name="Alikhan N.F."/>
            <person name="Baker D."/>
            <person name="Gharbi K."/>
            <person name="Hall N."/>
            <person name="Watson M."/>
            <person name="Adriaenssens E.M."/>
            <person name="Foster-Nyarko E."/>
            <person name="Jarju S."/>
            <person name="Secka A."/>
            <person name="Antonio M."/>
            <person name="Oren A."/>
            <person name="Chaudhuri R.R."/>
            <person name="La Ragione R."/>
            <person name="Hildebrand F."/>
            <person name="Pallen M.J."/>
        </authorList>
    </citation>
    <scope>NUCLEOTIDE SEQUENCE</scope>
    <source>
        <strain evidence="5">B2-22910</strain>
    </source>
</reference>
<dbReference type="GO" id="GO:0046872">
    <property type="term" value="F:metal ion binding"/>
    <property type="evidence" value="ECO:0007669"/>
    <property type="project" value="UniProtKB-KW"/>
</dbReference>
<sequence length="342" mass="37413">MEIIFVTVALLAVSAVILVILAAAAGISALAGASFHTVFVNGLWILLLPPLLILYGYVAGRNRVEVKHIRTVSEKIPESFDGYRIVQISDLHLRSFRDRPRVLSGIIDKVNAQDPDLIVYTGDLVTSHPDETAAFAGELRRLKARDGVLSVTGNHDYCPYNRWESERERAEAVERVREAEKEAGWNLLDNTHVDIVRTDSSTGLSGTVSVIGVENISAMPQFESHGDLDRAMEGARGAFKILLSHDPTHWRAAVLGRTDISLMLSGHTHNAQLRILGLEPGRLVFRENSGLYTARTDRGVQQLYVNDGLGTTLFPARIGVNAEITVFTLGHGNSGESTATEN</sequence>
<dbReference type="Gene3D" id="3.60.21.10">
    <property type="match status" value="1"/>
</dbReference>
<dbReference type="InterPro" id="IPR004843">
    <property type="entry name" value="Calcineurin-like_PHP"/>
</dbReference>
<gene>
    <name evidence="5" type="ORF">IAB82_09010</name>
</gene>
<dbReference type="AlphaFoldDB" id="A0A9D9IGU5"/>
<organism evidence="5 6">
    <name type="scientific">Candidatus Cryptobacteroides faecavium</name>
    <dbReference type="NCBI Taxonomy" id="2840762"/>
    <lineage>
        <taxon>Bacteria</taxon>
        <taxon>Pseudomonadati</taxon>
        <taxon>Bacteroidota</taxon>
        <taxon>Bacteroidia</taxon>
        <taxon>Bacteroidales</taxon>
        <taxon>Candidatus Cryptobacteroides</taxon>
    </lineage>
</organism>
<protein>
    <submittedName>
        <fullName evidence="5">Metallophosphoesterase</fullName>
    </submittedName>
</protein>
<evidence type="ECO:0000256" key="2">
    <source>
        <dbReference type="ARBA" id="ARBA00022801"/>
    </source>
</evidence>
<accession>A0A9D9IGU5</accession>
<dbReference type="EMBL" id="JADIMB010000134">
    <property type="protein sequence ID" value="MBO8471915.1"/>
    <property type="molecule type" value="Genomic_DNA"/>
</dbReference>
<keyword evidence="1" id="KW-0479">Metal-binding</keyword>
<dbReference type="GO" id="GO:0009245">
    <property type="term" value="P:lipid A biosynthetic process"/>
    <property type="evidence" value="ECO:0007669"/>
    <property type="project" value="TreeGrafter"/>
</dbReference>
<evidence type="ECO:0000259" key="4">
    <source>
        <dbReference type="Pfam" id="PF00149"/>
    </source>
</evidence>
<dbReference type="GO" id="GO:0016020">
    <property type="term" value="C:membrane"/>
    <property type="evidence" value="ECO:0007669"/>
    <property type="project" value="GOC"/>
</dbReference>
<name>A0A9D9IGU5_9BACT</name>
<feature type="transmembrane region" description="Helical" evidence="3">
    <location>
        <begin position="39"/>
        <end position="60"/>
    </location>
</feature>
<evidence type="ECO:0000256" key="3">
    <source>
        <dbReference type="SAM" id="Phobius"/>
    </source>
</evidence>
<dbReference type="PANTHER" id="PTHR31302:SF31">
    <property type="entry name" value="PHOSPHODIESTERASE YAEI"/>
    <property type="match status" value="1"/>
</dbReference>
<keyword evidence="3" id="KW-0812">Transmembrane</keyword>
<dbReference type="GO" id="GO:0008758">
    <property type="term" value="F:UDP-2,3-diacylglucosamine hydrolase activity"/>
    <property type="evidence" value="ECO:0007669"/>
    <property type="project" value="TreeGrafter"/>
</dbReference>
<comment type="caution">
    <text evidence="5">The sequence shown here is derived from an EMBL/GenBank/DDBJ whole genome shotgun (WGS) entry which is preliminary data.</text>
</comment>
<dbReference type="Pfam" id="PF00149">
    <property type="entry name" value="Metallophos"/>
    <property type="match status" value="1"/>
</dbReference>
<dbReference type="PANTHER" id="PTHR31302">
    <property type="entry name" value="TRANSMEMBRANE PROTEIN WITH METALLOPHOSPHOESTERASE DOMAIN-RELATED"/>
    <property type="match status" value="1"/>
</dbReference>
<keyword evidence="3" id="KW-1133">Transmembrane helix</keyword>
<keyword evidence="2" id="KW-0378">Hydrolase</keyword>
<dbReference type="InterPro" id="IPR029052">
    <property type="entry name" value="Metallo-depent_PP-like"/>
</dbReference>
<feature type="domain" description="Calcineurin-like phosphoesterase" evidence="4">
    <location>
        <begin position="84"/>
        <end position="270"/>
    </location>
</feature>
<dbReference type="SUPFAM" id="SSF56300">
    <property type="entry name" value="Metallo-dependent phosphatases"/>
    <property type="match status" value="1"/>
</dbReference>
<evidence type="ECO:0000313" key="6">
    <source>
        <dbReference type="Proteomes" id="UP000823603"/>
    </source>
</evidence>
<dbReference type="InterPro" id="IPR051158">
    <property type="entry name" value="Metallophosphoesterase_sf"/>
</dbReference>
<proteinExistence type="predicted"/>
<reference evidence="5" key="1">
    <citation type="submission" date="2020-10" db="EMBL/GenBank/DDBJ databases">
        <authorList>
            <person name="Gilroy R."/>
        </authorList>
    </citation>
    <scope>NUCLEOTIDE SEQUENCE</scope>
    <source>
        <strain evidence="5">B2-22910</strain>
    </source>
</reference>
<dbReference type="Proteomes" id="UP000823603">
    <property type="component" value="Unassembled WGS sequence"/>
</dbReference>